<evidence type="ECO:0000313" key="1">
    <source>
        <dbReference type="EMBL" id="ANH47100.1"/>
    </source>
</evidence>
<sequence length="165" mass="18990">MSVFQMGLKCCVGLVLFMGVLLGDFKAFKVRVDKSLTPPFLSVLSLAFKQDMRKEIVFVVTKSNKLSKKALCGFDAFLLPEALMSGMPKKALFHKEFLFQSKESKTLYAFSLIDSQYCSKGGNYRDELERLERWFVQKAPELAESHRVDYKSQYDTTQTKKKNER</sequence>
<accession>A0A1A9HAV5</accession>
<reference evidence="1 2" key="1">
    <citation type="submission" date="2014-04" db="EMBL/GenBank/DDBJ databases">
        <title>Detecting global and local adaptation in a worldwide sample of Helicobacter pylori genomes.</title>
        <authorList>
            <person name="Montano V."/>
            <person name="Didelot X."/>
            <person name="Foll M."/>
            <person name="Linz B."/>
            <person name="Reinhardt R."/>
            <person name="Suerbaum S."/>
            <person name="Moodley Y."/>
            <person name="Jensen J.D."/>
        </authorList>
    </citation>
    <scope>NUCLEOTIDE SEQUENCE [LARGE SCALE GENOMIC DNA]</scope>
    <source>
        <strain evidence="2">ausabrJ05</strain>
    </source>
</reference>
<gene>
    <name evidence="1" type="ORF">AA973_04625</name>
</gene>
<protein>
    <submittedName>
        <fullName evidence="1">Uncharacterized protein</fullName>
    </submittedName>
</protein>
<dbReference type="EMBL" id="CP011485">
    <property type="protein sequence ID" value="ANH47100.1"/>
    <property type="molecule type" value="Genomic_DNA"/>
</dbReference>
<organism evidence="1 2">
    <name type="scientific">Helicobacter pylori</name>
    <name type="common">Campylobacter pylori</name>
    <dbReference type="NCBI Taxonomy" id="210"/>
    <lineage>
        <taxon>Bacteria</taxon>
        <taxon>Pseudomonadati</taxon>
        <taxon>Campylobacterota</taxon>
        <taxon>Epsilonproteobacteria</taxon>
        <taxon>Campylobacterales</taxon>
        <taxon>Helicobacteraceae</taxon>
        <taxon>Helicobacter</taxon>
    </lineage>
</organism>
<evidence type="ECO:0000313" key="2">
    <source>
        <dbReference type="Proteomes" id="UP000078049"/>
    </source>
</evidence>
<name>A0A1A9HAV5_HELPX</name>
<dbReference type="PATRIC" id="fig|210.2440.peg.948"/>
<dbReference type="AlphaFoldDB" id="A0A1A9HAV5"/>
<dbReference type="RefSeq" id="WP_064437811.1">
    <property type="nucleotide sequence ID" value="NZ_CP011485.1"/>
</dbReference>
<dbReference type="Proteomes" id="UP000078049">
    <property type="component" value="Chromosome"/>
</dbReference>
<proteinExistence type="predicted"/>